<evidence type="ECO:0000313" key="1">
    <source>
        <dbReference type="EMBL" id="JAT14976.1"/>
    </source>
</evidence>
<name>A0A1B6KU42_9HEMI</name>
<dbReference type="Gene3D" id="3.30.160.60">
    <property type="entry name" value="Classic Zinc Finger"/>
    <property type="match status" value="1"/>
</dbReference>
<evidence type="ECO:0008006" key="2">
    <source>
        <dbReference type="Google" id="ProtNLM"/>
    </source>
</evidence>
<protein>
    <recommendedName>
        <fullName evidence="2">C2H2-type domain-containing protein</fullName>
    </recommendedName>
</protein>
<reference evidence="1" key="1">
    <citation type="submission" date="2015-11" db="EMBL/GenBank/DDBJ databases">
        <title>De novo transcriptome assembly of four potential Pierce s Disease insect vectors from Arizona vineyards.</title>
        <authorList>
            <person name="Tassone E.E."/>
        </authorList>
    </citation>
    <scope>NUCLEOTIDE SEQUENCE</scope>
</reference>
<feature type="non-terminal residue" evidence="1">
    <location>
        <position position="1"/>
    </location>
</feature>
<dbReference type="InterPro" id="IPR036236">
    <property type="entry name" value="Znf_C2H2_sf"/>
</dbReference>
<organism evidence="1">
    <name type="scientific">Graphocephala atropunctata</name>
    <dbReference type="NCBI Taxonomy" id="36148"/>
    <lineage>
        <taxon>Eukaryota</taxon>
        <taxon>Metazoa</taxon>
        <taxon>Ecdysozoa</taxon>
        <taxon>Arthropoda</taxon>
        <taxon>Hexapoda</taxon>
        <taxon>Insecta</taxon>
        <taxon>Pterygota</taxon>
        <taxon>Neoptera</taxon>
        <taxon>Paraneoptera</taxon>
        <taxon>Hemiptera</taxon>
        <taxon>Auchenorrhyncha</taxon>
        <taxon>Membracoidea</taxon>
        <taxon>Cicadellidae</taxon>
        <taxon>Cicadellinae</taxon>
        <taxon>Cicadellini</taxon>
        <taxon>Graphocephala</taxon>
    </lineage>
</organism>
<sequence>QGALKLEELYWSYFPNNSSAGGQKNLSFRCECGKTYPRYTSLWNHKRYRCGKLPMFSCDFCDHRTWHKCNLKTHMAAKHSDKMESTDTNKSDFRMDALKTKLNAFISAQNSFNSQLLPQCQTLQTSLHLPSSLPSNIPPLPPGLTISFPPVSLQPSASSLPSFPNLSTSQNLPLQANSTTSVLPFCEVVENSSAQNTNEAFSPLV</sequence>
<dbReference type="AlphaFoldDB" id="A0A1B6KU42"/>
<dbReference type="SUPFAM" id="SSF57667">
    <property type="entry name" value="beta-beta-alpha zinc fingers"/>
    <property type="match status" value="1"/>
</dbReference>
<accession>A0A1B6KU42</accession>
<gene>
    <name evidence="1" type="ORF">g.53913</name>
</gene>
<proteinExistence type="predicted"/>
<dbReference type="EMBL" id="GEBQ01025001">
    <property type="protein sequence ID" value="JAT14976.1"/>
    <property type="molecule type" value="Transcribed_RNA"/>
</dbReference>